<dbReference type="InterPro" id="IPR007848">
    <property type="entry name" value="Small_mtfrase_dom"/>
</dbReference>
<comment type="caution">
    <text evidence="5">The sequence shown here is derived from an EMBL/GenBank/DDBJ whole genome shotgun (WGS) entry which is preliminary data.</text>
</comment>
<evidence type="ECO:0000256" key="2">
    <source>
        <dbReference type="ARBA" id="ARBA00022679"/>
    </source>
</evidence>
<dbReference type="Gene3D" id="3.40.50.150">
    <property type="entry name" value="Vaccinia Virus protein VP39"/>
    <property type="match status" value="1"/>
</dbReference>
<feature type="region of interest" description="Disordered" evidence="3">
    <location>
        <begin position="259"/>
        <end position="300"/>
    </location>
</feature>
<name>A0A971CZX5_9BIFI</name>
<feature type="region of interest" description="Disordered" evidence="3">
    <location>
        <begin position="1"/>
        <end position="42"/>
    </location>
</feature>
<sequence>MRLRARDDGGRHVATGREPRERRQKDKKQVSAQDQYFSANPQSEDIRRTLHITLRGHEVQATVSNGVFSSGRLDLGTSVLLRHAPQPPETGTFLDLGCGWGPIALTLSLESPKASIHAIDINERAVSLTAENASNLGLPNITASTADNLPESLGFDLIWSNPPIRIGKEALHTLLMTYLHRLNPAGRAYLVVQKNLGADSLITWLSGTLNTPSGNSQEESGDGVGHPTEEEAATPTWSVGKIASSKGFRVIEVIRPMLSDEASEHGSKGVHDAEPRTAETHTPEPHNAEPHNSTADTAQD</sequence>
<dbReference type="PANTHER" id="PTHR47816">
    <property type="entry name" value="RIBOSOMAL RNA SMALL SUBUNIT METHYLTRANSFERASE C"/>
    <property type="match status" value="1"/>
</dbReference>
<keyword evidence="1 5" id="KW-0489">Methyltransferase</keyword>
<dbReference type="SUPFAM" id="SSF53335">
    <property type="entry name" value="S-adenosyl-L-methionine-dependent methyltransferases"/>
    <property type="match status" value="1"/>
</dbReference>
<accession>A0A971CZX5</accession>
<dbReference type="CDD" id="cd02440">
    <property type="entry name" value="AdoMet_MTases"/>
    <property type="match status" value="1"/>
</dbReference>
<dbReference type="Proteomes" id="UP000767327">
    <property type="component" value="Unassembled WGS sequence"/>
</dbReference>
<dbReference type="GO" id="GO:0008757">
    <property type="term" value="F:S-adenosylmethionine-dependent methyltransferase activity"/>
    <property type="evidence" value="ECO:0007669"/>
    <property type="project" value="InterPro"/>
</dbReference>
<feature type="compositionally biased region" description="Polar residues" evidence="3">
    <location>
        <begin position="30"/>
        <end position="42"/>
    </location>
</feature>
<keyword evidence="2" id="KW-0808">Transferase</keyword>
<dbReference type="EMBL" id="JAAXZR010000021">
    <property type="protein sequence ID" value="NLT79847.1"/>
    <property type="molecule type" value="Genomic_DNA"/>
</dbReference>
<feature type="compositionally biased region" description="Polar residues" evidence="3">
    <location>
        <begin position="290"/>
        <end position="300"/>
    </location>
</feature>
<dbReference type="InterPro" id="IPR029063">
    <property type="entry name" value="SAM-dependent_MTases_sf"/>
</dbReference>
<dbReference type="InterPro" id="IPR046977">
    <property type="entry name" value="RsmC/RlmG"/>
</dbReference>
<dbReference type="GO" id="GO:0032259">
    <property type="term" value="P:methylation"/>
    <property type="evidence" value="ECO:0007669"/>
    <property type="project" value="UniProtKB-KW"/>
</dbReference>
<feature type="region of interest" description="Disordered" evidence="3">
    <location>
        <begin position="210"/>
        <end position="238"/>
    </location>
</feature>
<evidence type="ECO:0000313" key="6">
    <source>
        <dbReference type="Proteomes" id="UP000767327"/>
    </source>
</evidence>
<feature type="compositionally biased region" description="Basic and acidic residues" evidence="3">
    <location>
        <begin position="262"/>
        <end position="289"/>
    </location>
</feature>
<evidence type="ECO:0000313" key="5">
    <source>
        <dbReference type="EMBL" id="NLT79847.1"/>
    </source>
</evidence>
<dbReference type="Pfam" id="PF05175">
    <property type="entry name" value="MTS"/>
    <property type="match status" value="1"/>
</dbReference>
<evidence type="ECO:0000256" key="3">
    <source>
        <dbReference type="SAM" id="MobiDB-lite"/>
    </source>
</evidence>
<proteinExistence type="predicted"/>
<evidence type="ECO:0000256" key="1">
    <source>
        <dbReference type="ARBA" id="ARBA00022603"/>
    </source>
</evidence>
<evidence type="ECO:0000259" key="4">
    <source>
        <dbReference type="Pfam" id="PF05175"/>
    </source>
</evidence>
<feature type="domain" description="Methyltransferase small" evidence="4">
    <location>
        <begin position="63"/>
        <end position="208"/>
    </location>
</feature>
<dbReference type="AlphaFoldDB" id="A0A971CZX5"/>
<reference evidence="5" key="2">
    <citation type="submission" date="2020-01" db="EMBL/GenBank/DDBJ databases">
        <authorList>
            <person name="Campanaro S."/>
        </authorList>
    </citation>
    <scope>NUCLEOTIDE SEQUENCE</scope>
    <source>
        <strain evidence="5">AS01afH2WH_6</strain>
    </source>
</reference>
<protein>
    <submittedName>
        <fullName evidence="5">Methyltransferase</fullName>
    </submittedName>
</protein>
<dbReference type="PANTHER" id="PTHR47816:SF4">
    <property type="entry name" value="RIBOSOMAL RNA SMALL SUBUNIT METHYLTRANSFERASE C"/>
    <property type="match status" value="1"/>
</dbReference>
<feature type="compositionally biased region" description="Basic and acidic residues" evidence="3">
    <location>
        <begin position="1"/>
        <end position="29"/>
    </location>
</feature>
<organism evidence="5 6">
    <name type="scientific">Bifidobacterium crudilactis</name>
    <dbReference type="NCBI Taxonomy" id="327277"/>
    <lineage>
        <taxon>Bacteria</taxon>
        <taxon>Bacillati</taxon>
        <taxon>Actinomycetota</taxon>
        <taxon>Actinomycetes</taxon>
        <taxon>Bifidobacteriales</taxon>
        <taxon>Bifidobacteriaceae</taxon>
        <taxon>Bifidobacterium</taxon>
    </lineage>
</organism>
<reference evidence="5" key="1">
    <citation type="journal article" date="2020" name="Biotechnol. Biofuels">
        <title>New insights from the biogas microbiome by comprehensive genome-resolved metagenomics of nearly 1600 species originating from multiple anaerobic digesters.</title>
        <authorList>
            <person name="Campanaro S."/>
            <person name="Treu L."/>
            <person name="Rodriguez-R L.M."/>
            <person name="Kovalovszki A."/>
            <person name="Ziels R.M."/>
            <person name="Maus I."/>
            <person name="Zhu X."/>
            <person name="Kougias P.G."/>
            <person name="Basile A."/>
            <person name="Luo G."/>
            <person name="Schluter A."/>
            <person name="Konstantinidis K.T."/>
            <person name="Angelidaki I."/>
        </authorList>
    </citation>
    <scope>NUCLEOTIDE SEQUENCE</scope>
    <source>
        <strain evidence="5">AS01afH2WH_6</strain>
    </source>
</reference>
<gene>
    <name evidence="5" type="ORF">GXW98_06155</name>
</gene>